<dbReference type="AlphaFoldDB" id="A0A409XHM0"/>
<sequence length="249" mass="28982">MIPAHTPGLDILTTGEWDSLHSIAFDLSMYDVIPPYTRSWRCLGRRYHHALQRPTTSAALTRRLRLTQSYVRQSFPRRVSAIHPHPQRKRKRKRQSHAQRKMHRRMLSVPAPGFLSVHRRSLEKNSSLSRIDIRSRAEKEKGKKGREGSSAGQPGLNITGALIFICQNVKFSSSFLQNTYLGLAQAITSTMRTLSFWYFQRYFKISTKKMFVVINVVTIRIPFWGMLGIWTHKIGYEFDYQTYETMCVD</sequence>
<comment type="caution">
    <text evidence="8">The sequence shown here is derived from an EMBL/GenBank/DDBJ whole genome shotgun (WGS) entry which is preliminary data.</text>
</comment>
<keyword evidence="6" id="KW-0029">Amino-acid transport</keyword>
<feature type="compositionally biased region" description="Basic and acidic residues" evidence="7">
    <location>
        <begin position="133"/>
        <end position="147"/>
    </location>
</feature>
<reference evidence="8 9" key="1">
    <citation type="journal article" date="2018" name="Evol. Lett.">
        <title>Horizontal gene cluster transfer increased hallucinogenic mushroom diversity.</title>
        <authorList>
            <person name="Reynolds H.T."/>
            <person name="Vijayakumar V."/>
            <person name="Gluck-Thaler E."/>
            <person name="Korotkin H.B."/>
            <person name="Matheny P.B."/>
            <person name="Slot J.C."/>
        </authorList>
    </citation>
    <scope>NUCLEOTIDE SEQUENCE [LARGE SCALE GENOMIC DNA]</scope>
    <source>
        <strain evidence="8 9">2631</strain>
    </source>
</reference>
<keyword evidence="4 6" id="KW-1133">Transmembrane helix</keyword>
<keyword evidence="6" id="KW-0072">Autophagy</keyword>
<dbReference type="GO" id="GO:0012505">
    <property type="term" value="C:endomembrane system"/>
    <property type="evidence" value="ECO:0007669"/>
    <property type="project" value="UniProtKB-SubCell"/>
</dbReference>
<dbReference type="InterPro" id="IPR024671">
    <property type="entry name" value="Atg22-like"/>
</dbReference>
<dbReference type="Pfam" id="PF11700">
    <property type="entry name" value="ATG22"/>
    <property type="match status" value="1"/>
</dbReference>
<keyword evidence="3 6" id="KW-0812">Transmembrane</keyword>
<evidence type="ECO:0000256" key="2">
    <source>
        <dbReference type="ARBA" id="ARBA00022448"/>
    </source>
</evidence>
<accession>A0A409XHM0</accession>
<proteinExistence type="inferred from homology"/>
<feature type="compositionally biased region" description="Basic residues" evidence="7">
    <location>
        <begin position="85"/>
        <end position="103"/>
    </location>
</feature>
<comment type="function">
    <text evidence="6">Vacuolar effluxer which mediate the efflux of amino acids resulting from autophagic degradation. The release of autophagic amino acids allows the maintenance of protein synthesis and viability during nitrogen starvation.</text>
</comment>
<keyword evidence="9" id="KW-1185">Reference proteome</keyword>
<organism evidence="8 9">
    <name type="scientific">Psilocybe cyanescens</name>
    <dbReference type="NCBI Taxonomy" id="93625"/>
    <lineage>
        <taxon>Eukaryota</taxon>
        <taxon>Fungi</taxon>
        <taxon>Dikarya</taxon>
        <taxon>Basidiomycota</taxon>
        <taxon>Agaricomycotina</taxon>
        <taxon>Agaricomycetes</taxon>
        <taxon>Agaricomycetidae</taxon>
        <taxon>Agaricales</taxon>
        <taxon>Agaricineae</taxon>
        <taxon>Strophariaceae</taxon>
        <taxon>Psilocybe</taxon>
    </lineage>
</organism>
<comment type="caution">
    <text evidence="6">Lacks conserved residue(s) required for the propagation of feature annotation.</text>
</comment>
<name>A0A409XHM0_PSICY</name>
<dbReference type="InParanoid" id="A0A409XHM0"/>
<evidence type="ECO:0000313" key="9">
    <source>
        <dbReference type="Proteomes" id="UP000283269"/>
    </source>
</evidence>
<comment type="similarity">
    <text evidence="6">Belongs to the ATG22 family.</text>
</comment>
<dbReference type="GO" id="GO:0006865">
    <property type="term" value="P:amino acid transport"/>
    <property type="evidence" value="ECO:0007669"/>
    <property type="project" value="UniProtKB-KW"/>
</dbReference>
<evidence type="ECO:0000256" key="4">
    <source>
        <dbReference type="ARBA" id="ARBA00022989"/>
    </source>
</evidence>
<dbReference type="STRING" id="93625.A0A409XHM0"/>
<dbReference type="GO" id="GO:0005774">
    <property type="term" value="C:vacuolar membrane"/>
    <property type="evidence" value="ECO:0007669"/>
    <property type="project" value="UniProtKB-SubCell"/>
</dbReference>
<gene>
    <name evidence="8" type="ORF">CVT25_012987</name>
</gene>
<keyword evidence="2 6" id="KW-0813">Transport</keyword>
<feature type="transmembrane region" description="Helical" evidence="6">
    <location>
        <begin position="211"/>
        <end position="230"/>
    </location>
</feature>
<comment type="subcellular location">
    <subcellularLocation>
        <location evidence="1">Endomembrane system</location>
        <topology evidence="1">Multi-pass membrane protein</topology>
    </subcellularLocation>
    <subcellularLocation>
        <location evidence="6">Vacuole membrane</location>
        <topology evidence="6">Multi-pass membrane protein</topology>
    </subcellularLocation>
</comment>
<evidence type="ECO:0000256" key="5">
    <source>
        <dbReference type="ARBA" id="ARBA00023136"/>
    </source>
</evidence>
<evidence type="ECO:0000256" key="7">
    <source>
        <dbReference type="SAM" id="MobiDB-lite"/>
    </source>
</evidence>
<dbReference type="PANTHER" id="PTHR23519">
    <property type="entry name" value="AUTOPHAGY-RELATED PROTEIN 22"/>
    <property type="match status" value="1"/>
</dbReference>
<protein>
    <recommendedName>
        <fullName evidence="6">Autophagy-related protein</fullName>
    </recommendedName>
</protein>
<keyword evidence="6" id="KW-0926">Vacuole</keyword>
<evidence type="ECO:0000256" key="1">
    <source>
        <dbReference type="ARBA" id="ARBA00004127"/>
    </source>
</evidence>
<keyword evidence="5 6" id="KW-0472">Membrane</keyword>
<feature type="region of interest" description="Disordered" evidence="7">
    <location>
        <begin position="75"/>
        <end position="103"/>
    </location>
</feature>
<feature type="region of interest" description="Disordered" evidence="7">
    <location>
        <begin position="133"/>
        <end position="152"/>
    </location>
</feature>
<evidence type="ECO:0000313" key="8">
    <source>
        <dbReference type="EMBL" id="PPQ90231.1"/>
    </source>
</evidence>
<evidence type="ECO:0000256" key="3">
    <source>
        <dbReference type="ARBA" id="ARBA00022692"/>
    </source>
</evidence>
<dbReference type="Proteomes" id="UP000283269">
    <property type="component" value="Unassembled WGS sequence"/>
</dbReference>
<dbReference type="OrthoDB" id="42657at2759"/>
<evidence type="ECO:0000256" key="6">
    <source>
        <dbReference type="RuleBase" id="RU363073"/>
    </source>
</evidence>
<dbReference type="PANTHER" id="PTHR23519:SF4">
    <property type="entry name" value="AUTOPHAGY-RELATED PROTEIN"/>
    <property type="match status" value="1"/>
</dbReference>
<dbReference type="InterPro" id="IPR050495">
    <property type="entry name" value="ATG22/LtaA_families"/>
</dbReference>
<dbReference type="GO" id="GO:0006914">
    <property type="term" value="P:autophagy"/>
    <property type="evidence" value="ECO:0007669"/>
    <property type="project" value="UniProtKB-KW"/>
</dbReference>
<dbReference type="EMBL" id="NHYD01001668">
    <property type="protein sequence ID" value="PPQ90231.1"/>
    <property type="molecule type" value="Genomic_DNA"/>
</dbReference>